<dbReference type="Proteomes" id="UP001225906">
    <property type="component" value="Unassembled WGS sequence"/>
</dbReference>
<keyword evidence="2 3" id="KW-0501">Molybdenum cofactor biosynthesis</keyword>
<comment type="function">
    <text evidence="3">Required for formate dehydrogenase (FDH) activity. Acts as a sulfur carrier protein that transfers sulfur from IscS to the molybdenum cofactor prior to its insertion into FDH.</text>
</comment>
<dbReference type="Gene3D" id="3.10.20.10">
    <property type="match status" value="1"/>
</dbReference>
<evidence type="ECO:0000256" key="2">
    <source>
        <dbReference type="ARBA" id="ARBA00023150"/>
    </source>
</evidence>
<evidence type="ECO:0000256" key="1">
    <source>
        <dbReference type="ARBA" id="ARBA00022490"/>
    </source>
</evidence>
<dbReference type="RefSeq" id="WP_306389187.1">
    <property type="nucleotide sequence ID" value="NZ_JAVCAP010000013.1"/>
</dbReference>
<organism evidence="4 5">
    <name type="scientific">Methylophilus aquaticus</name>
    <dbReference type="NCBI Taxonomy" id="1971610"/>
    <lineage>
        <taxon>Bacteria</taxon>
        <taxon>Pseudomonadati</taxon>
        <taxon>Pseudomonadota</taxon>
        <taxon>Betaproteobacteria</taxon>
        <taxon>Nitrosomonadales</taxon>
        <taxon>Methylophilaceae</taxon>
        <taxon>Methylophilus</taxon>
    </lineage>
</organism>
<accession>A0ABT9JS95</accession>
<dbReference type="PANTHER" id="PTHR30592:SF1">
    <property type="entry name" value="SULFUR CARRIER PROTEIN FDHD"/>
    <property type="match status" value="1"/>
</dbReference>
<proteinExistence type="inferred from homology"/>
<dbReference type="Gene3D" id="3.40.140.10">
    <property type="entry name" value="Cytidine Deaminase, domain 2"/>
    <property type="match status" value="1"/>
</dbReference>
<name>A0ABT9JS95_9PROT</name>
<sequence>MAVSVPEQAACLFEVQQAVDLEEVDAVATVDAQQVVRWQSGQPSALNDALAQEVPVALVYNGLSHVVMLCSPADLVDFAYGFSFTEGIISHAEQIYSVELQARYSDAGQYQGIEVQVALASAQFAGLKQQRRNLTGRTGCGLCGAESLQQVFKQPQCVHHEATAALSVRAIDEAVSRLQAQQPLQQLTGATHACAVMDRSGVVLAVREDVGRHNALDKLIGSLLRKQQLQALQQSQYILTTSRASYEMVQKVAMAGGKGLIAMSAPTALAVNLAKQYDLLLVGFAKPGRCVVYHGSLAEA</sequence>
<keyword evidence="5" id="KW-1185">Reference proteome</keyword>
<keyword evidence="1 3" id="KW-0963">Cytoplasm</keyword>
<feature type="binding site" evidence="3">
    <location>
        <begin position="284"/>
        <end position="289"/>
    </location>
    <ligand>
        <name>Mo-bis(molybdopterin guanine dinucleotide)</name>
        <dbReference type="ChEBI" id="CHEBI:60539"/>
    </ligand>
</feature>
<dbReference type="InterPro" id="IPR003786">
    <property type="entry name" value="FdhD"/>
</dbReference>
<dbReference type="PIRSF" id="PIRSF015626">
    <property type="entry name" value="FdhD"/>
    <property type="match status" value="1"/>
</dbReference>
<comment type="similarity">
    <text evidence="3">Belongs to the FdhD family.</text>
</comment>
<gene>
    <name evidence="3 4" type="primary">fdhD</name>
    <name evidence="4" type="ORF">Q9291_06345</name>
</gene>
<comment type="subcellular location">
    <subcellularLocation>
        <location evidence="3">Cytoplasm</location>
    </subcellularLocation>
</comment>
<evidence type="ECO:0000256" key="3">
    <source>
        <dbReference type="HAMAP-Rule" id="MF_00187"/>
    </source>
</evidence>
<dbReference type="Pfam" id="PF02634">
    <property type="entry name" value="FdhD-NarQ"/>
    <property type="match status" value="1"/>
</dbReference>
<dbReference type="HAMAP" id="MF_00187">
    <property type="entry name" value="FdhD"/>
    <property type="match status" value="1"/>
</dbReference>
<evidence type="ECO:0000313" key="5">
    <source>
        <dbReference type="Proteomes" id="UP001225906"/>
    </source>
</evidence>
<dbReference type="NCBIfam" id="TIGR00129">
    <property type="entry name" value="fdhD_narQ"/>
    <property type="match status" value="1"/>
</dbReference>
<feature type="active site" description="Cysteine persulfide intermediate" evidence="3">
    <location>
        <position position="140"/>
    </location>
</feature>
<reference evidence="5" key="1">
    <citation type="journal article" date="2019" name="Int. J. Syst. Evol. Microbiol.">
        <title>The Global Catalogue of Microorganisms (GCM) 10K type strain sequencing project: providing services to taxonomists for standard genome sequencing and annotation.</title>
        <authorList>
            <consortium name="The Broad Institute Genomics Platform"/>
            <consortium name="The Broad Institute Genome Sequencing Center for Infectious Disease"/>
            <person name="Wu L."/>
            <person name="Ma J."/>
        </authorList>
    </citation>
    <scope>NUCLEOTIDE SEQUENCE [LARGE SCALE GENOMIC DNA]</scope>
    <source>
        <strain evidence="5">VKM B-3159</strain>
    </source>
</reference>
<dbReference type="EMBL" id="JAVCAP010000013">
    <property type="protein sequence ID" value="MDP8567462.1"/>
    <property type="molecule type" value="Genomic_DNA"/>
</dbReference>
<dbReference type="InterPro" id="IPR016193">
    <property type="entry name" value="Cytidine_deaminase-like"/>
</dbReference>
<comment type="caution">
    <text evidence="4">The sequence shown here is derived from an EMBL/GenBank/DDBJ whole genome shotgun (WGS) entry which is preliminary data.</text>
</comment>
<dbReference type="PANTHER" id="PTHR30592">
    <property type="entry name" value="FORMATE DEHYDROGENASE"/>
    <property type="match status" value="1"/>
</dbReference>
<protein>
    <recommendedName>
        <fullName evidence="3">Sulfur carrier protein FdhD</fullName>
    </recommendedName>
</protein>
<dbReference type="SUPFAM" id="SSF53927">
    <property type="entry name" value="Cytidine deaminase-like"/>
    <property type="match status" value="1"/>
</dbReference>
<evidence type="ECO:0000313" key="4">
    <source>
        <dbReference type="EMBL" id="MDP8567462.1"/>
    </source>
</evidence>